<dbReference type="Proteomes" id="UP000037069">
    <property type="component" value="Unassembled WGS sequence"/>
</dbReference>
<feature type="DNA-binding region" description="Homeobox" evidence="6">
    <location>
        <begin position="11"/>
        <end position="70"/>
    </location>
</feature>
<evidence type="ECO:0000256" key="7">
    <source>
        <dbReference type="RuleBase" id="RU000682"/>
    </source>
</evidence>
<dbReference type="InterPro" id="IPR009057">
    <property type="entry name" value="Homeodomain-like_sf"/>
</dbReference>
<feature type="compositionally biased region" description="Basic and acidic residues" evidence="8">
    <location>
        <begin position="113"/>
        <end position="132"/>
    </location>
</feature>
<evidence type="ECO:0000256" key="4">
    <source>
        <dbReference type="ARBA" id="ARBA00023155"/>
    </source>
</evidence>
<accession>A0A0L0CIU4</accession>
<keyword evidence="5 6" id="KW-0539">Nucleus</keyword>
<evidence type="ECO:0000256" key="5">
    <source>
        <dbReference type="ARBA" id="ARBA00023242"/>
    </source>
</evidence>
<dbReference type="PANTHER" id="PTHR24329:SF543">
    <property type="entry name" value="FI01017P-RELATED"/>
    <property type="match status" value="1"/>
</dbReference>
<gene>
    <name evidence="10" type="ORF">FF38_12371</name>
</gene>
<dbReference type="SMART" id="SM00389">
    <property type="entry name" value="HOX"/>
    <property type="match status" value="1"/>
</dbReference>
<evidence type="ECO:0000256" key="6">
    <source>
        <dbReference type="PROSITE-ProRule" id="PRU00108"/>
    </source>
</evidence>
<dbReference type="InterPro" id="IPR017970">
    <property type="entry name" value="Homeobox_CS"/>
</dbReference>
<organism evidence="10 11">
    <name type="scientific">Lucilia cuprina</name>
    <name type="common">Green bottle fly</name>
    <name type="synonym">Australian sheep blowfly</name>
    <dbReference type="NCBI Taxonomy" id="7375"/>
    <lineage>
        <taxon>Eukaryota</taxon>
        <taxon>Metazoa</taxon>
        <taxon>Ecdysozoa</taxon>
        <taxon>Arthropoda</taxon>
        <taxon>Hexapoda</taxon>
        <taxon>Insecta</taxon>
        <taxon>Pterygota</taxon>
        <taxon>Neoptera</taxon>
        <taxon>Endopterygota</taxon>
        <taxon>Diptera</taxon>
        <taxon>Brachycera</taxon>
        <taxon>Muscomorpha</taxon>
        <taxon>Oestroidea</taxon>
        <taxon>Calliphoridae</taxon>
        <taxon>Luciliinae</taxon>
        <taxon>Lucilia</taxon>
    </lineage>
</organism>
<dbReference type="PANTHER" id="PTHR24329">
    <property type="entry name" value="HOMEOBOX PROTEIN ARISTALESS"/>
    <property type="match status" value="1"/>
</dbReference>
<comment type="subcellular location">
    <subcellularLocation>
        <location evidence="1 6 7">Nucleus</location>
    </subcellularLocation>
</comment>
<evidence type="ECO:0000256" key="3">
    <source>
        <dbReference type="ARBA" id="ARBA00023125"/>
    </source>
</evidence>
<evidence type="ECO:0000259" key="9">
    <source>
        <dbReference type="PROSITE" id="PS50071"/>
    </source>
</evidence>
<name>A0A0L0CIU4_LUCCU</name>
<dbReference type="STRING" id="7375.A0A0L0CIU4"/>
<dbReference type="GO" id="GO:0000977">
    <property type="term" value="F:RNA polymerase II transcription regulatory region sequence-specific DNA binding"/>
    <property type="evidence" value="ECO:0007669"/>
    <property type="project" value="TreeGrafter"/>
</dbReference>
<reference evidence="10 11" key="1">
    <citation type="journal article" date="2015" name="Nat. Commun.">
        <title>Lucilia cuprina genome unlocks parasitic fly biology to underpin future interventions.</title>
        <authorList>
            <person name="Anstead C.A."/>
            <person name="Korhonen P.K."/>
            <person name="Young N.D."/>
            <person name="Hall R.S."/>
            <person name="Jex A.R."/>
            <person name="Murali S.C."/>
            <person name="Hughes D.S."/>
            <person name="Lee S.F."/>
            <person name="Perry T."/>
            <person name="Stroehlein A.J."/>
            <person name="Ansell B.R."/>
            <person name="Breugelmans B."/>
            <person name="Hofmann A."/>
            <person name="Qu J."/>
            <person name="Dugan S."/>
            <person name="Lee S.L."/>
            <person name="Chao H."/>
            <person name="Dinh H."/>
            <person name="Han Y."/>
            <person name="Doddapaneni H.V."/>
            <person name="Worley K.C."/>
            <person name="Muzny D.M."/>
            <person name="Ioannidis P."/>
            <person name="Waterhouse R.M."/>
            <person name="Zdobnov E.M."/>
            <person name="James P.J."/>
            <person name="Bagnall N.H."/>
            <person name="Kotze A.C."/>
            <person name="Gibbs R.A."/>
            <person name="Richards S."/>
            <person name="Batterham P."/>
            <person name="Gasser R.B."/>
        </authorList>
    </citation>
    <scope>NUCLEOTIDE SEQUENCE [LARGE SCALE GENOMIC DNA]</scope>
    <source>
        <strain evidence="10 11">LS</strain>
        <tissue evidence="10">Full body</tissue>
    </source>
</reference>
<dbReference type="OMA" id="TSHIQMQ"/>
<feature type="domain" description="Homeobox" evidence="9">
    <location>
        <begin position="9"/>
        <end position="69"/>
    </location>
</feature>
<dbReference type="SUPFAM" id="SSF46689">
    <property type="entry name" value="Homeodomain-like"/>
    <property type="match status" value="1"/>
</dbReference>
<evidence type="ECO:0000256" key="2">
    <source>
        <dbReference type="ARBA" id="ARBA00022473"/>
    </source>
</evidence>
<sequence length="418" mass="47604">MEKGTTMKRKQRRYRTTFNTIQLQELERAFQRTHYPDVFFREELAVRIDLTEARVQVWFQNRRAKWRKQEKVGLKDGEDLQSYDDSVMAQLDQPLGTTLLPDTPPQSSNSLDNESKTTFSHENDSAGDRADDSIVGDGGVTTPSRMSPNIFLNLNIDHMGLERGGSLSMEWSTYPPSTLANNSLVTMTSTSTKSTPLSFQSLPPTSSSSMMKSQDQLILQQHQHQQQQHCDNQNVQNLISDNCFNGSLDLVDNNTSTSTYDEMKFLNVDQYTIEQLKAECILNMDQTLSLDDAEKNQHINLQTLSFEHLQQPLNQASPHSHHSMFQHEQTQENDQYILSNNCHHQHLQNINTSHIQMQNMQQFNNDPLHQHLHSLSMDLPVFSLTGMGSKSPPLLTLDKPLSLNIGVDGISDLVDDKF</sequence>
<proteinExistence type="predicted"/>
<dbReference type="PROSITE" id="PS50071">
    <property type="entry name" value="HOMEOBOX_2"/>
    <property type="match status" value="1"/>
</dbReference>
<dbReference type="InterPro" id="IPR050649">
    <property type="entry name" value="Paired_Homeobox_TFs"/>
</dbReference>
<dbReference type="GO" id="GO:0000981">
    <property type="term" value="F:DNA-binding transcription factor activity, RNA polymerase II-specific"/>
    <property type="evidence" value="ECO:0007669"/>
    <property type="project" value="InterPro"/>
</dbReference>
<feature type="region of interest" description="Disordered" evidence="8">
    <location>
        <begin position="95"/>
        <end position="142"/>
    </location>
</feature>
<dbReference type="EMBL" id="JRES01000336">
    <property type="protein sequence ID" value="KNC32180.1"/>
    <property type="molecule type" value="Genomic_DNA"/>
</dbReference>
<evidence type="ECO:0000313" key="11">
    <source>
        <dbReference type="Proteomes" id="UP000037069"/>
    </source>
</evidence>
<dbReference type="FunFam" id="1.10.10.60:FF:000102">
    <property type="entry name" value="Aristaless related homeobox"/>
    <property type="match status" value="1"/>
</dbReference>
<protein>
    <recommendedName>
        <fullName evidence="9">Homeobox domain-containing protein</fullName>
    </recommendedName>
</protein>
<keyword evidence="4 6" id="KW-0371">Homeobox</keyword>
<keyword evidence="3 6" id="KW-0238">DNA-binding</keyword>
<dbReference type="GO" id="GO:0005634">
    <property type="term" value="C:nucleus"/>
    <property type="evidence" value="ECO:0007669"/>
    <property type="project" value="UniProtKB-SubCell"/>
</dbReference>
<dbReference type="AlphaFoldDB" id="A0A0L0CIU4"/>
<keyword evidence="11" id="KW-1185">Reference proteome</keyword>
<dbReference type="CDD" id="cd00086">
    <property type="entry name" value="homeodomain"/>
    <property type="match status" value="1"/>
</dbReference>
<dbReference type="Gene3D" id="1.10.10.60">
    <property type="entry name" value="Homeodomain-like"/>
    <property type="match status" value="1"/>
</dbReference>
<dbReference type="PROSITE" id="PS00027">
    <property type="entry name" value="HOMEOBOX_1"/>
    <property type="match status" value="1"/>
</dbReference>
<dbReference type="Pfam" id="PF00046">
    <property type="entry name" value="Homeodomain"/>
    <property type="match status" value="1"/>
</dbReference>
<dbReference type="OrthoDB" id="6159439at2759"/>
<keyword evidence="2" id="KW-0217">Developmental protein</keyword>
<evidence type="ECO:0000256" key="1">
    <source>
        <dbReference type="ARBA" id="ARBA00004123"/>
    </source>
</evidence>
<comment type="caution">
    <text evidence="10">The sequence shown here is derived from an EMBL/GenBank/DDBJ whole genome shotgun (WGS) entry which is preliminary data.</text>
</comment>
<dbReference type="InterPro" id="IPR001356">
    <property type="entry name" value="HD"/>
</dbReference>
<evidence type="ECO:0000313" key="10">
    <source>
        <dbReference type="EMBL" id="KNC32180.1"/>
    </source>
</evidence>
<evidence type="ECO:0000256" key="8">
    <source>
        <dbReference type="SAM" id="MobiDB-lite"/>
    </source>
</evidence>